<proteinExistence type="predicted"/>
<accession>A0A6N2ZM98</accession>
<dbReference type="AlphaFoldDB" id="A0A6N2ZM98"/>
<name>A0A6N2ZM98_9FIRM</name>
<reference evidence="1" key="1">
    <citation type="submission" date="2019-11" db="EMBL/GenBank/DDBJ databases">
        <authorList>
            <person name="Feng L."/>
        </authorList>
    </citation>
    <scope>NUCLEOTIDE SEQUENCE</scope>
    <source>
        <strain evidence="1">VatypicaLFYP47</strain>
    </source>
</reference>
<evidence type="ECO:0000313" key="1">
    <source>
        <dbReference type="EMBL" id="VYT79096.1"/>
    </source>
</evidence>
<sequence>MNITVGRDIYNSDTIFPIAFNSRPFISVNNIATELDHDNWIASAVKIVTNSKFTYMTAQNNVTNISWLAVGN</sequence>
<gene>
    <name evidence="1" type="ORF">VALFYP47_00846</name>
</gene>
<organism evidence="1">
    <name type="scientific">Veillonella atypica</name>
    <dbReference type="NCBI Taxonomy" id="39777"/>
    <lineage>
        <taxon>Bacteria</taxon>
        <taxon>Bacillati</taxon>
        <taxon>Bacillota</taxon>
        <taxon>Negativicutes</taxon>
        <taxon>Veillonellales</taxon>
        <taxon>Veillonellaceae</taxon>
        <taxon>Veillonella</taxon>
    </lineage>
</organism>
<dbReference type="EMBL" id="CACRUN010000007">
    <property type="protein sequence ID" value="VYT79096.1"/>
    <property type="molecule type" value="Genomic_DNA"/>
</dbReference>
<dbReference type="RefSeq" id="WP_156717753.1">
    <property type="nucleotide sequence ID" value="NZ_CACRUN010000007.1"/>
</dbReference>
<protein>
    <submittedName>
        <fullName evidence="1">Uncharacterized protein</fullName>
    </submittedName>
</protein>